<dbReference type="InterPro" id="IPR000719">
    <property type="entry name" value="Prot_kinase_dom"/>
</dbReference>
<dbReference type="InterPro" id="IPR011009">
    <property type="entry name" value="Kinase-like_dom_sf"/>
</dbReference>
<sequence length="465" mass="53550">MTRVGNSLLFVTHDDLVYSVGHNYYYYEPGHKHETDTPTLIPELCQKSIQQFINGYNCLFAITNEKHVYSWGANDKGQVGRELMWTAYQIRILKKMLIAAPIKHPAHIGDGVRCKIETIFQPHPYTWPSVVRLSHTSSRPTCPLSLAPQLYTCFSRDALYVTYDDLVYGIGCNSNGCLGLGHNQLVVGTPQPIPELCHQRIQQFINGEDFVLAINVDSHVFSWGHNESGQLGRDVTESGVYLKPEEILYLNDKNIIHIKYLDEGGYGKVYQAECKLDNKKYAIKRIELNDKEKEKLLSEVQTLSVLRSEYVVRYYDSWTESQCFCIQMEFCAQNLQKILGVFGRHEGEAMDCVEYFISCEIFRQILESVQYLHELNPQIIHRDLKPENILIDMNVENSRFIKLCDLGLATVHHKLIHYRTTHKHTADVGDIRYIAPEVTQGRKYNHKCDTQTVFTNKYSPKRTGT</sequence>
<dbReference type="InterPro" id="IPR008271">
    <property type="entry name" value="Ser/Thr_kinase_AS"/>
</dbReference>
<gene>
    <name evidence="8" type="ORF">ONB1V03_LOCUS5013</name>
</gene>
<evidence type="ECO:0000256" key="3">
    <source>
        <dbReference type="ARBA" id="ARBA00022777"/>
    </source>
</evidence>
<dbReference type="GO" id="GO:0005829">
    <property type="term" value="C:cytosol"/>
    <property type="evidence" value="ECO:0007669"/>
    <property type="project" value="TreeGrafter"/>
</dbReference>
<dbReference type="Gene3D" id="1.10.510.10">
    <property type="entry name" value="Transferase(Phosphotransferase) domain 1"/>
    <property type="match status" value="1"/>
</dbReference>
<evidence type="ECO:0000313" key="9">
    <source>
        <dbReference type="Proteomes" id="UP000728032"/>
    </source>
</evidence>
<dbReference type="EMBL" id="OC916725">
    <property type="protein sequence ID" value="CAD7645068.1"/>
    <property type="molecule type" value="Genomic_DNA"/>
</dbReference>
<dbReference type="PROSITE" id="PS50011">
    <property type="entry name" value="PROTEIN_KINASE_DOM"/>
    <property type="match status" value="1"/>
</dbReference>
<dbReference type="EMBL" id="CAJPVJ010001900">
    <property type="protein sequence ID" value="CAG2165471.1"/>
    <property type="molecule type" value="Genomic_DNA"/>
</dbReference>
<dbReference type="PRINTS" id="PR00633">
    <property type="entry name" value="RCCNDNSATION"/>
</dbReference>
<evidence type="ECO:0000256" key="5">
    <source>
        <dbReference type="ARBA" id="ARBA00037982"/>
    </source>
</evidence>
<keyword evidence="1" id="KW-0808">Transferase</keyword>
<reference evidence="8" key="1">
    <citation type="submission" date="2020-11" db="EMBL/GenBank/DDBJ databases">
        <authorList>
            <person name="Tran Van P."/>
        </authorList>
    </citation>
    <scope>NUCLEOTIDE SEQUENCE</scope>
</reference>
<dbReference type="GO" id="GO:0004694">
    <property type="term" value="F:eukaryotic translation initiation factor 2alpha kinase activity"/>
    <property type="evidence" value="ECO:0007669"/>
    <property type="project" value="TreeGrafter"/>
</dbReference>
<feature type="domain" description="Protein kinase" evidence="7">
    <location>
        <begin position="255"/>
        <end position="465"/>
    </location>
</feature>
<dbReference type="InterPro" id="IPR050339">
    <property type="entry name" value="CC_SR_Kinase"/>
</dbReference>
<proteinExistence type="inferred from homology"/>
<dbReference type="PROSITE" id="PS50012">
    <property type="entry name" value="RCC1_3"/>
    <property type="match status" value="2"/>
</dbReference>
<comment type="similarity">
    <text evidence="5">Belongs to the protein kinase superfamily. Ser/Thr protein kinase family. GCN2 subfamily.</text>
</comment>
<keyword evidence="2" id="KW-0547">Nucleotide-binding</keyword>
<evidence type="ECO:0000256" key="4">
    <source>
        <dbReference type="ARBA" id="ARBA00022840"/>
    </source>
</evidence>
<feature type="repeat" description="RCC1" evidence="6">
    <location>
        <begin position="218"/>
        <end position="274"/>
    </location>
</feature>
<dbReference type="PANTHER" id="PTHR11042:SF136">
    <property type="entry name" value="EIF-2-ALPHA KINASE GCN2"/>
    <property type="match status" value="1"/>
</dbReference>
<dbReference type="Gene3D" id="2.130.10.30">
    <property type="entry name" value="Regulator of chromosome condensation 1/beta-lactamase-inhibitor protein II"/>
    <property type="match status" value="1"/>
</dbReference>
<dbReference type="SUPFAM" id="SSF50985">
    <property type="entry name" value="RCC1/BLIP-II"/>
    <property type="match status" value="1"/>
</dbReference>
<keyword evidence="3" id="KW-0418">Kinase</keyword>
<dbReference type="OrthoDB" id="6516185at2759"/>
<organism evidence="8">
    <name type="scientific">Oppiella nova</name>
    <dbReference type="NCBI Taxonomy" id="334625"/>
    <lineage>
        <taxon>Eukaryota</taxon>
        <taxon>Metazoa</taxon>
        <taxon>Ecdysozoa</taxon>
        <taxon>Arthropoda</taxon>
        <taxon>Chelicerata</taxon>
        <taxon>Arachnida</taxon>
        <taxon>Acari</taxon>
        <taxon>Acariformes</taxon>
        <taxon>Sarcoptiformes</taxon>
        <taxon>Oribatida</taxon>
        <taxon>Brachypylina</taxon>
        <taxon>Oppioidea</taxon>
        <taxon>Oppiidae</taxon>
        <taxon>Oppiella</taxon>
    </lineage>
</organism>
<dbReference type="AlphaFoldDB" id="A0A7R9QGM4"/>
<dbReference type="Pfam" id="PF00415">
    <property type="entry name" value="RCC1"/>
    <property type="match status" value="2"/>
</dbReference>
<dbReference type="Proteomes" id="UP000728032">
    <property type="component" value="Unassembled WGS sequence"/>
</dbReference>
<evidence type="ECO:0000256" key="1">
    <source>
        <dbReference type="ARBA" id="ARBA00022679"/>
    </source>
</evidence>
<dbReference type="InterPro" id="IPR000408">
    <property type="entry name" value="Reg_chr_condens"/>
</dbReference>
<evidence type="ECO:0000256" key="2">
    <source>
        <dbReference type="ARBA" id="ARBA00022741"/>
    </source>
</evidence>
<accession>A0A7R9QGM4</accession>
<dbReference type="PROSITE" id="PS00108">
    <property type="entry name" value="PROTEIN_KINASE_ST"/>
    <property type="match status" value="1"/>
</dbReference>
<dbReference type="InterPro" id="IPR009091">
    <property type="entry name" value="RCC1/BLIP-II"/>
</dbReference>
<keyword evidence="4" id="KW-0067">ATP-binding</keyword>
<protein>
    <recommendedName>
        <fullName evidence="7">Protein kinase domain-containing protein</fullName>
    </recommendedName>
</protein>
<dbReference type="GO" id="GO:0005524">
    <property type="term" value="F:ATP binding"/>
    <property type="evidence" value="ECO:0007669"/>
    <property type="project" value="UniProtKB-KW"/>
</dbReference>
<keyword evidence="9" id="KW-1185">Reference proteome</keyword>
<dbReference type="Pfam" id="PF00069">
    <property type="entry name" value="Pkinase"/>
    <property type="match status" value="1"/>
</dbReference>
<feature type="repeat" description="RCC1" evidence="6">
    <location>
        <begin position="165"/>
        <end position="217"/>
    </location>
</feature>
<dbReference type="SMART" id="SM00220">
    <property type="entry name" value="S_TKc"/>
    <property type="match status" value="1"/>
</dbReference>
<dbReference type="PANTHER" id="PTHR11042">
    <property type="entry name" value="EUKARYOTIC TRANSLATION INITIATION FACTOR 2-ALPHA KINASE EIF2-ALPHA KINASE -RELATED"/>
    <property type="match status" value="1"/>
</dbReference>
<evidence type="ECO:0000259" key="7">
    <source>
        <dbReference type="PROSITE" id="PS50011"/>
    </source>
</evidence>
<dbReference type="SUPFAM" id="SSF56112">
    <property type="entry name" value="Protein kinase-like (PK-like)"/>
    <property type="match status" value="1"/>
</dbReference>
<dbReference type="Gene3D" id="3.30.200.20">
    <property type="entry name" value="Phosphorylase Kinase, domain 1"/>
    <property type="match status" value="1"/>
</dbReference>
<name>A0A7R9QGM4_9ACAR</name>
<evidence type="ECO:0000313" key="8">
    <source>
        <dbReference type="EMBL" id="CAD7645068.1"/>
    </source>
</evidence>
<evidence type="ECO:0000256" key="6">
    <source>
        <dbReference type="PROSITE-ProRule" id="PRU00235"/>
    </source>
</evidence>
<dbReference type="GO" id="GO:0005634">
    <property type="term" value="C:nucleus"/>
    <property type="evidence" value="ECO:0007669"/>
    <property type="project" value="TreeGrafter"/>
</dbReference>